<evidence type="ECO:0000313" key="3">
    <source>
        <dbReference type="Proteomes" id="UP001321760"/>
    </source>
</evidence>
<sequence>MMASFNGIGGANAGQGLQDEWRLDNSAAPTYGSPGPFSNLYGMDAQQVAPHMTVPLNDQPQADLAFQHHGGQGDPFNHGPLQPSYPSPSPVPSHLPGPSYLAVQDDPDPVNTMIAQLGRQGYKYTQISEIIFARLGVEITPNAICKRYLKQESIEKNPSWLAIAIQNSMPNILQIIETQLATEQLMGAHLPGGGPSPEDVKESQELMAELSTKLPKWIHREIVRKRGGAQAQSPGKVG</sequence>
<feature type="region of interest" description="Disordered" evidence="1">
    <location>
        <begin position="64"/>
        <end position="96"/>
    </location>
</feature>
<dbReference type="EMBL" id="MU865929">
    <property type="protein sequence ID" value="KAK4451085.1"/>
    <property type="molecule type" value="Genomic_DNA"/>
</dbReference>
<keyword evidence="3" id="KW-1185">Reference proteome</keyword>
<evidence type="ECO:0000256" key="1">
    <source>
        <dbReference type="SAM" id="MobiDB-lite"/>
    </source>
</evidence>
<comment type="caution">
    <text evidence="2">The sequence shown here is derived from an EMBL/GenBank/DDBJ whole genome shotgun (WGS) entry which is preliminary data.</text>
</comment>
<name>A0AAV9GU00_9PEZI</name>
<feature type="compositionally biased region" description="Pro residues" evidence="1">
    <location>
        <begin position="83"/>
        <end position="95"/>
    </location>
</feature>
<dbReference type="Proteomes" id="UP001321760">
    <property type="component" value="Unassembled WGS sequence"/>
</dbReference>
<accession>A0AAV9GU00</accession>
<organism evidence="2 3">
    <name type="scientific">Podospora aff. communis PSN243</name>
    <dbReference type="NCBI Taxonomy" id="3040156"/>
    <lineage>
        <taxon>Eukaryota</taxon>
        <taxon>Fungi</taxon>
        <taxon>Dikarya</taxon>
        <taxon>Ascomycota</taxon>
        <taxon>Pezizomycotina</taxon>
        <taxon>Sordariomycetes</taxon>
        <taxon>Sordariomycetidae</taxon>
        <taxon>Sordariales</taxon>
        <taxon>Podosporaceae</taxon>
        <taxon>Podospora</taxon>
    </lineage>
</organism>
<protein>
    <submittedName>
        <fullName evidence="2">Uncharacterized protein</fullName>
    </submittedName>
</protein>
<reference evidence="2" key="1">
    <citation type="journal article" date="2023" name="Mol. Phylogenet. Evol.">
        <title>Genome-scale phylogeny and comparative genomics of the fungal order Sordariales.</title>
        <authorList>
            <person name="Hensen N."/>
            <person name="Bonometti L."/>
            <person name="Westerberg I."/>
            <person name="Brannstrom I.O."/>
            <person name="Guillou S."/>
            <person name="Cros-Aarteil S."/>
            <person name="Calhoun S."/>
            <person name="Haridas S."/>
            <person name="Kuo A."/>
            <person name="Mondo S."/>
            <person name="Pangilinan J."/>
            <person name="Riley R."/>
            <person name="LaButti K."/>
            <person name="Andreopoulos B."/>
            <person name="Lipzen A."/>
            <person name="Chen C."/>
            <person name="Yan M."/>
            <person name="Daum C."/>
            <person name="Ng V."/>
            <person name="Clum A."/>
            <person name="Steindorff A."/>
            <person name="Ohm R.A."/>
            <person name="Martin F."/>
            <person name="Silar P."/>
            <person name="Natvig D.O."/>
            <person name="Lalanne C."/>
            <person name="Gautier V."/>
            <person name="Ament-Velasquez S.L."/>
            <person name="Kruys A."/>
            <person name="Hutchinson M.I."/>
            <person name="Powell A.J."/>
            <person name="Barry K."/>
            <person name="Miller A.N."/>
            <person name="Grigoriev I.V."/>
            <person name="Debuchy R."/>
            <person name="Gladieux P."/>
            <person name="Hiltunen Thoren M."/>
            <person name="Johannesson H."/>
        </authorList>
    </citation>
    <scope>NUCLEOTIDE SEQUENCE</scope>
    <source>
        <strain evidence="2">PSN243</strain>
    </source>
</reference>
<dbReference type="AlphaFoldDB" id="A0AAV9GU00"/>
<proteinExistence type="predicted"/>
<gene>
    <name evidence="2" type="ORF">QBC34DRAFT_57729</name>
</gene>
<reference evidence="2" key="2">
    <citation type="submission" date="2023-05" db="EMBL/GenBank/DDBJ databases">
        <authorList>
            <consortium name="Lawrence Berkeley National Laboratory"/>
            <person name="Steindorff A."/>
            <person name="Hensen N."/>
            <person name="Bonometti L."/>
            <person name="Westerberg I."/>
            <person name="Brannstrom I.O."/>
            <person name="Guillou S."/>
            <person name="Cros-Aarteil S."/>
            <person name="Calhoun S."/>
            <person name="Haridas S."/>
            <person name="Kuo A."/>
            <person name="Mondo S."/>
            <person name="Pangilinan J."/>
            <person name="Riley R."/>
            <person name="Labutti K."/>
            <person name="Andreopoulos B."/>
            <person name="Lipzen A."/>
            <person name="Chen C."/>
            <person name="Yanf M."/>
            <person name="Daum C."/>
            <person name="Ng V."/>
            <person name="Clum A."/>
            <person name="Ohm R."/>
            <person name="Martin F."/>
            <person name="Silar P."/>
            <person name="Natvig D."/>
            <person name="Lalanne C."/>
            <person name="Gautier V."/>
            <person name="Ament-Velasquez S.L."/>
            <person name="Kruys A."/>
            <person name="Hutchinson M.I."/>
            <person name="Powell A.J."/>
            <person name="Barry K."/>
            <person name="Miller A.N."/>
            <person name="Grigoriev I.V."/>
            <person name="Debuchy R."/>
            <person name="Gladieux P."/>
            <person name="Thoren M.H."/>
            <person name="Johannesson H."/>
        </authorList>
    </citation>
    <scope>NUCLEOTIDE SEQUENCE</scope>
    <source>
        <strain evidence="2">PSN243</strain>
    </source>
</reference>
<evidence type="ECO:0000313" key="2">
    <source>
        <dbReference type="EMBL" id="KAK4451085.1"/>
    </source>
</evidence>